<dbReference type="InterPro" id="IPR014729">
    <property type="entry name" value="Rossmann-like_a/b/a_fold"/>
</dbReference>
<proteinExistence type="predicted"/>
<dbReference type="GeneID" id="35593429"/>
<gene>
    <name evidence="1" type="ORF">C2R22_15015</name>
</gene>
<sequence>MTFRRVSQNELGGRLTARAVGFTPTMTLLVVHPIGATAPPSLGPLSSSPVADERILVLSVMSERAFRKRQAVYASLPDLGMEYSRSQGEESAERHAQAYTDEVLRSLGPDVTVLGRVGDELRTVAAVARAYEADRIVFTTPESRLRRWYRRWRLGRLDFDGRVSHPPPRDAPGLATTPR</sequence>
<reference evidence="1 2" key="1">
    <citation type="submission" date="2018-01" db="EMBL/GenBank/DDBJ databases">
        <title>Complete genome sequence of Salinigranum rubrum GX10T, an extremely halophilic archaeon isolated from a marine solar saltern.</title>
        <authorList>
            <person name="Han S."/>
        </authorList>
    </citation>
    <scope>NUCLEOTIDE SEQUENCE [LARGE SCALE GENOMIC DNA]</scope>
    <source>
        <strain evidence="1 2">GX10</strain>
    </source>
</reference>
<keyword evidence="2" id="KW-1185">Reference proteome</keyword>
<dbReference type="KEGG" id="srub:C2R22_15015"/>
<evidence type="ECO:0008006" key="3">
    <source>
        <dbReference type="Google" id="ProtNLM"/>
    </source>
</evidence>
<name>A0A2I8VLH6_9EURY</name>
<dbReference type="AlphaFoldDB" id="A0A2I8VLH6"/>
<protein>
    <recommendedName>
        <fullName evidence="3">UspA domain-containing protein</fullName>
    </recommendedName>
</protein>
<dbReference type="EMBL" id="CP026309">
    <property type="protein sequence ID" value="AUV82787.1"/>
    <property type="molecule type" value="Genomic_DNA"/>
</dbReference>
<evidence type="ECO:0000313" key="2">
    <source>
        <dbReference type="Proteomes" id="UP000236584"/>
    </source>
</evidence>
<evidence type="ECO:0000313" key="1">
    <source>
        <dbReference type="EMBL" id="AUV82787.1"/>
    </source>
</evidence>
<accession>A0A2I8VLH6</accession>
<dbReference type="RefSeq" id="WP_103426476.1">
    <property type="nucleotide sequence ID" value="NZ_CP026309.1"/>
</dbReference>
<dbReference type="Gene3D" id="3.40.50.620">
    <property type="entry name" value="HUPs"/>
    <property type="match status" value="1"/>
</dbReference>
<dbReference type="Proteomes" id="UP000236584">
    <property type="component" value="Chromosome"/>
</dbReference>
<organism evidence="1 2">
    <name type="scientific">Salinigranum rubrum</name>
    <dbReference type="NCBI Taxonomy" id="755307"/>
    <lineage>
        <taxon>Archaea</taxon>
        <taxon>Methanobacteriati</taxon>
        <taxon>Methanobacteriota</taxon>
        <taxon>Stenosarchaea group</taxon>
        <taxon>Halobacteria</taxon>
        <taxon>Halobacteriales</taxon>
        <taxon>Haloferacaceae</taxon>
        <taxon>Salinigranum</taxon>
    </lineage>
</organism>